<dbReference type="Pfam" id="PF00352">
    <property type="entry name" value="TBP"/>
    <property type="match status" value="2"/>
</dbReference>
<dbReference type="EMBL" id="CAJEWN010000142">
    <property type="protein sequence ID" value="CAD2168529.1"/>
    <property type="molecule type" value="Genomic_DNA"/>
</dbReference>
<proteinExistence type="inferred from homology"/>
<evidence type="ECO:0000256" key="1">
    <source>
        <dbReference type="ARBA" id="ARBA00005560"/>
    </source>
</evidence>
<gene>
    <name evidence="4" type="ORF">MENT_LOCUS19901</name>
</gene>
<dbReference type="InterPro" id="IPR000814">
    <property type="entry name" value="TBP"/>
</dbReference>
<evidence type="ECO:0000313" key="5">
    <source>
        <dbReference type="Proteomes" id="UP000580250"/>
    </source>
</evidence>
<evidence type="ECO:0000256" key="2">
    <source>
        <dbReference type="ARBA" id="ARBA00023125"/>
    </source>
</evidence>
<name>A0A6V7V1G1_MELEN</name>
<dbReference type="SUPFAM" id="SSF55945">
    <property type="entry name" value="TATA-box binding protein-like"/>
    <property type="match status" value="2"/>
</dbReference>
<reference evidence="4 5" key="1">
    <citation type="submission" date="2020-08" db="EMBL/GenBank/DDBJ databases">
        <authorList>
            <person name="Koutsovoulos G."/>
            <person name="Danchin GJ E."/>
        </authorList>
    </citation>
    <scope>NUCLEOTIDE SEQUENCE [LARGE SCALE GENOMIC DNA]</scope>
</reference>
<dbReference type="GO" id="GO:0003677">
    <property type="term" value="F:DNA binding"/>
    <property type="evidence" value="ECO:0007669"/>
    <property type="project" value="UniProtKB-KW"/>
</dbReference>
<dbReference type="AlphaFoldDB" id="A0A6V7V1G1"/>
<dbReference type="GO" id="GO:0006352">
    <property type="term" value="P:DNA-templated transcription initiation"/>
    <property type="evidence" value="ECO:0007669"/>
    <property type="project" value="InterPro"/>
</dbReference>
<dbReference type="Gene3D" id="3.30.310.10">
    <property type="entry name" value="TATA-Binding Protein"/>
    <property type="match status" value="2"/>
</dbReference>
<dbReference type="OrthoDB" id="2127950at2759"/>
<dbReference type="PANTHER" id="PTHR10126">
    <property type="entry name" value="TATA-BOX BINDING PROTEIN"/>
    <property type="match status" value="1"/>
</dbReference>
<keyword evidence="3" id="KW-0804">Transcription</keyword>
<comment type="caution">
    <text evidence="4">The sequence shown here is derived from an EMBL/GenBank/DDBJ whole genome shotgun (WGS) entry which is preliminary data.</text>
</comment>
<keyword evidence="2" id="KW-0238">DNA-binding</keyword>
<dbReference type="InterPro" id="IPR012295">
    <property type="entry name" value="TBP_dom_sf"/>
</dbReference>
<evidence type="ECO:0000313" key="4">
    <source>
        <dbReference type="EMBL" id="CAD2168529.1"/>
    </source>
</evidence>
<dbReference type="Proteomes" id="UP000580250">
    <property type="component" value="Unassembled WGS sequence"/>
</dbReference>
<sequence>MNIENCTCVFKLLPGIQRFSSENFLKIARNGINTEYNPKRFHSIIMRIRHENNRTTAALIFQSGKVVMTGVPNIKSARTMAARVSKRLKAMIRASNIIQLCEIRIINLRITNIVGSYRHKNRVAIESIYMHFKQFQQQQKRGQVRKAENRQSKELFKRIISVIYDPTIFPALRIKIKNEGIKREASCLIYISGQVIATGVMCNTQMKHLFDNIILPLLLNFPRL</sequence>
<organism evidence="4 5">
    <name type="scientific">Meloidogyne enterolobii</name>
    <name type="common">Root-knot nematode worm</name>
    <name type="synonym">Meloidogyne mayaguensis</name>
    <dbReference type="NCBI Taxonomy" id="390850"/>
    <lineage>
        <taxon>Eukaryota</taxon>
        <taxon>Metazoa</taxon>
        <taxon>Ecdysozoa</taxon>
        <taxon>Nematoda</taxon>
        <taxon>Chromadorea</taxon>
        <taxon>Rhabditida</taxon>
        <taxon>Tylenchina</taxon>
        <taxon>Tylenchomorpha</taxon>
        <taxon>Tylenchoidea</taxon>
        <taxon>Meloidogynidae</taxon>
        <taxon>Meloidogyninae</taxon>
        <taxon>Meloidogyne</taxon>
    </lineage>
</organism>
<protein>
    <submittedName>
        <fullName evidence="4">Uncharacterized protein</fullName>
    </submittedName>
</protein>
<evidence type="ECO:0000256" key="3">
    <source>
        <dbReference type="ARBA" id="ARBA00023163"/>
    </source>
</evidence>
<comment type="similarity">
    <text evidence="1">Belongs to the TBP family.</text>
</comment>
<accession>A0A6V7V1G1</accession>